<name>A0A846XHR8_9NOCA</name>
<organism evidence="2 3">
    <name type="scientific">Nocardia speluncae</name>
    <dbReference type="NCBI Taxonomy" id="419477"/>
    <lineage>
        <taxon>Bacteria</taxon>
        <taxon>Bacillati</taxon>
        <taxon>Actinomycetota</taxon>
        <taxon>Actinomycetes</taxon>
        <taxon>Mycobacteriales</taxon>
        <taxon>Nocardiaceae</taxon>
        <taxon>Nocardia</taxon>
    </lineage>
</organism>
<proteinExistence type="predicted"/>
<dbReference type="AlphaFoldDB" id="A0A846XHR8"/>
<dbReference type="Proteomes" id="UP000565715">
    <property type="component" value="Unassembled WGS sequence"/>
</dbReference>
<evidence type="ECO:0000313" key="2">
    <source>
        <dbReference type="EMBL" id="NKY34895.1"/>
    </source>
</evidence>
<keyword evidence="3" id="KW-1185">Reference proteome</keyword>
<evidence type="ECO:0000256" key="1">
    <source>
        <dbReference type="SAM" id="MobiDB-lite"/>
    </source>
</evidence>
<protein>
    <submittedName>
        <fullName evidence="2">Uncharacterized protein</fullName>
    </submittedName>
</protein>
<accession>A0A846XHR8</accession>
<dbReference type="RefSeq" id="WP_051133674.1">
    <property type="nucleotide sequence ID" value="NZ_JAAXOO010000004.1"/>
</dbReference>
<sequence>MFDIAHRGPDYLLRWPRELFVLEAQATLAAMPAHGGNSKRAGWTGEVGLLLTEAFVADTPRHDFDNLVAGVAWARSATDDNDPWGPSASSRPSVPADPERAFLEELIAAAPKLAEQHAPKPYYSQRTAAAATGYQAIERDLSAAQQAWRTALVELQQRGYLSSVAPAPCVDDDFTGASPDEALDVLIEDRLGRKAIWSSSPTVFDEHTFFDLVEVFHDLVSRPRRRSYHQFDNCGWHYSAFTPRPAQILYRWTVNRLLERNGINLRLAKSGEDTGRLVHAVNDTRADLIDAALSTPDPARNASVAHAVALFRSRSSGTEEKRSACIVLASLLEERRDLLKKELFSGDEGALFQIANKFAIRHRRADQHGDYDPAYLDWIFWWYLATVELTDKLIAAQSAGLADPKFTAGPSPATRQRLPGGILDNG</sequence>
<dbReference type="EMBL" id="JAAXOO010000004">
    <property type="protein sequence ID" value="NKY34895.1"/>
    <property type="molecule type" value="Genomic_DNA"/>
</dbReference>
<evidence type="ECO:0000313" key="3">
    <source>
        <dbReference type="Proteomes" id="UP000565715"/>
    </source>
</evidence>
<comment type="caution">
    <text evidence="2">The sequence shown here is derived from an EMBL/GenBank/DDBJ whole genome shotgun (WGS) entry which is preliminary data.</text>
</comment>
<feature type="region of interest" description="Disordered" evidence="1">
    <location>
        <begin position="405"/>
        <end position="426"/>
    </location>
</feature>
<gene>
    <name evidence="2" type="ORF">HGA13_17720</name>
</gene>
<reference evidence="2 3" key="1">
    <citation type="submission" date="2020-04" db="EMBL/GenBank/DDBJ databases">
        <title>MicrobeNet Type strains.</title>
        <authorList>
            <person name="Nicholson A.C."/>
        </authorList>
    </citation>
    <scope>NUCLEOTIDE SEQUENCE [LARGE SCALE GENOMIC DNA]</scope>
    <source>
        <strain evidence="2 3">DSM 45078</strain>
    </source>
</reference>